<evidence type="ECO:0000313" key="2">
    <source>
        <dbReference type="Proteomes" id="UP000321857"/>
    </source>
</evidence>
<dbReference type="RefSeq" id="WP_147493808.1">
    <property type="nucleotide sequence ID" value="NZ_CP041659.1"/>
</dbReference>
<dbReference type="AlphaFoldDB" id="A0A516IR25"/>
<protein>
    <recommendedName>
        <fullName evidence="3">Sulfotransferase domain-containing protein</fullName>
    </recommendedName>
</protein>
<accession>A0A516IR25</accession>
<sequence>MPVVSLPPDTLNRETNRFEQVPLRQPLFLNSVQKSGSHLLRNIIRMFVPVEQQYQKQFVQWGNMPEHLDAWDAERNLLSWGHLFFSDASAIELAHVRKILLVRDPYDWVLARARFFMSENFQDNLDMIKDGKLSVDDLLSLMIFGIHGKSPPLADIFRFNAAAWLGSDVFLVRFEELKAACADLNSDASQAYFRALLSACGIDPVPADWRERVMIGSDRKLSGTARENLTGAIELPEELPARHKALVDYAAPGLRRLLGYSE</sequence>
<dbReference type="SUPFAM" id="SSF52540">
    <property type="entry name" value="P-loop containing nucleoside triphosphate hydrolases"/>
    <property type="match status" value="1"/>
</dbReference>
<name>A0A516IR25_9SPHN</name>
<dbReference type="Proteomes" id="UP000321857">
    <property type="component" value="Chromosome"/>
</dbReference>
<proteinExistence type="predicted"/>
<gene>
    <name evidence="1" type="ORF">FMM02_04865</name>
</gene>
<dbReference type="EMBL" id="CP041659">
    <property type="protein sequence ID" value="QDP19355.1"/>
    <property type="molecule type" value="Genomic_DNA"/>
</dbReference>
<dbReference type="Gene3D" id="3.40.50.300">
    <property type="entry name" value="P-loop containing nucleotide triphosphate hydrolases"/>
    <property type="match status" value="1"/>
</dbReference>
<dbReference type="InterPro" id="IPR027417">
    <property type="entry name" value="P-loop_NTPase"/>
</dbReference>
<evidence type="ECO:0008006" key="3">
    <source>
        <dbReference type="Google" id="ProtNLM"/>
    </source>
</evidence>
<evidence type="ECO:0000313" key="1">
    <source>
        <dbReference type="EMBL" id="QDP19355.1"/>
    </source>
</evidence>
<dbReference type="KEGG" id="sxa:FMM02_04865"/>
<organism evidence="1 2">
    <name type="scientific">Sphingomonas xanthus</name>
    <dbReference type="NCBI Taxonomy" id="2594473"/>
    <lineage>
        <taxon>Bacteria</taxon>
        <taxon>Pseudomonadati</taxon>
        <taxon>Pseudomonadota</taxon>
        <taxon>Alphaproteobacteria</taxon>
        <taxon>Sphingomonadales</taxon>
        <taxon>Sphingomonadaceae</taxon>
        <taxon>Sphingomonas</taxon>
    </lineage>
</organism>
<reference evidence="1 2" key="1">
    <citation type="submission" date="2019-07" db="EMBL/GenBank/DDBJ databases">
        <title>Sphingomonas AE3 Genome sequencing and assembly.</title>
        <authorList>
            <person name="Kim H."/>
        </authorList>
    </citation>
    <scope>NUCLEOTIDE SEQUENCE [LARGE SCALE GENOMIC DNA]</scope>
    <source>
        <strain evidence="1 2">AE3</strain>
    </source>
</reference>
<dbReference type="OrthoDB" id="570215at2"/>
<keyword evidence="2" id="KW-1185">Reference proteome</keyword>